<feature type="region of interest" description="Disordered" evidence="1">
    <location>
        <begin position="249"/>
        <end position="333"/>
    </location>
</feature>
<dbReference type="RefSeq" id="XP_012897317.1">
    <property type="nucleotide sequence ID" value="XM_013041863.1"/>
</dbReference>
<dbReference type="CDD" id="cd00403">
    <property type="entry name" value="Ribosomal_L1"/>
    <property type="match status" value="1"/>
</dbReference>
<dbReference type="Gene3D" id="3.40.50.790">
    <property type="match status" value="1"/>
</dbReference>
<dbReference type="AlphaFoldDB" id="D8M5D0"/>
<accession>D8M5D0</accession>
<protein>
    <recommendedName>
        <fullName evidence="4">Ribosomal protein L1</fullName>
    </recommendedName>
</protein>
<evidence type="ECO:0000256" key="1">
    <source>
        <dbReference type="SAM" id="MobiDB-lite"/>
    </source>
</evidence>
<feature type="compositionally biased region" description="Basic and acidic residues" evidence="1">
    <location>
        <begin position="272"/>
        <end position="333"/>
    </location>
</feature>
<gene>
    <name evidence="2" type="ORF">GSBLH_T00003168001</name>
</gene>
<reference evidence="2" key="1">
    <citation type="submission" date="2010-02" db="EMBL/GenBank/DDBJ databases">
        <title>Sequencing and annotation of the Blastocystis hominis genome.</title>
        <authorList>
            <person name="Wincker P."/>
        </authorList>
    </citation>
    <scope>NUCLEOTIDE SEQUENCE</scope>
    <source>
        <strain evidence="2">Singapore isolate B</strain>
    </source>
</reference>
<dbReference type="InterPro" id="IPR023674">
    <property type="entry name" value="Ribosomal_uL1-like"/>
</dbReference>
<dbReference type="GeneID" id="24920281"/>
<proteinExistence type="predicted"/>
<evidence type="ECO:0008006" key="4">
    <source>
        <dbReference type="Google" id="ProtNLM"/>
    </source>
</evidence>
<dbReference type="InParanoid" id="D8M5D0"/>
<dbReference type="InterPro" id="IPR016095">
    <property type="entry name" value="Ribosomal_uL1_3-a/b-sand"/>
</dbReference>
<sequence>MSFDQSLSIAEEVIRDACRVVKAVGEKELEAHSDNILEDDKSVELIVTYTVKGERKDTPCIIPLKHSLFRVEDGNNAILIISKNDTTTKTALSANPVPGLEKVVVVDKVRKTFDRYMQKRDLIKAYTRFLCDASIIPLMPSILGKKCMVSKKHPTPVSINSKSPEKLRESIQKALSSTSMFVNWGVNSVVKVGKLSFSEQELLENILCVLPVVYRYINAENINRLALKIPNSLCIPFYEKPASKMVIVSNEEEEEEDEDEDGDEEEENEVEEEKKEKEVKKPVKKEKEVKKPVKKEKEVKKPAKEEKEAVKPVKKEKASKEQNTKKAEEVEVKPKTVKKEKIAKKEKTVKKEKKSTKCSVCFTLYC</sequence>
<dbReference type="Proteomes" id="UP000008312">
    <property type="component" value="Unassembled WGS sequence"/>
</dbReference>
<evidence type="ECO:0000313" key="3">
    <source>
        <dbReference type="Proteomes" id="UP000008312"/>
    </source>
</evidence>
<feature type="compositionally biased region" description="Acidic residues" evidence="1">
    <location>
        <begin position="250"/>
        <end position="271"/>
    </location>
</feature>
<dbReference type="SUPFAM" id="SSF56808">
    <property type="entry name" value="Ribosomal protein L1"/>
    <property type="match status" value="1"/>
</dbReference>
<dbReference type="OrthoDB" id="10251727at2759"/>
<keyword evidence="3" id="KW-1185">Reference proteome</keyword>
<dbReference type="InterPro" id="IPR028364">
    <property type="entry name" value="Ribosomal_uL1/biogenesis"/>
</dbReference>
<evidence type="ECO:0000313" key="2">
    <source>
        <dbReference type="EMBL" id="CBK23269.2"/>
    </source>
</evidence>
<dbReference type="Pfam" id="PF00687">
    <property type="entry name" value="Ribosomal_L1"/>
    <property type="match status" value="1"/>
</dbReference>
<organism evidence="2">
    <name type="scientific">Blastocystis hominis</name>
    <dbReference type="NCBI Taxonomy" id="12968"/>
    <lineage>
        <taxon>Eukaryota</taxon>
        <taxon>Sar</taxon>
        <taxon>Stramenopiles</taxon>
        <taxon>Bigyra</taxon>
        <taxon>Opalozoa</taxon>
        <taxon>Opalinata</taxon>
        <taxon>Blastocystidae</taxon>
        <taxon>Blastocystis</taxon>
    </lineage>
</organism>
<dbReference type="OMA" id="FMEIRCI"/>
<dbReference type="EMBL" id="FN668658">
    <property type="protein sequence ID" value="CBK23269.2"/>
    <property type="molecule type" value="Genomic_DNA"/>
</dbReference>
<name>D8M5D0_BLAHO</name>